<keyword evidence="5" id="KW-0720">Serine protease</keyword>
<dbReference type="PROSITE" id="PS00138">
    <property type="entry name" value="SUBTILASE_SER"/>
    <property type="match status" value="1"/>
</dbReference>
<dbReference type="GO" id="GO:0006508">
    <property type="term" value="P:proteolysis"/>
    <property type="evidence" value="ECO:0007669"/>
    <property type="project" value="UniProtKB-KW"/>
</dbReference>
<dbReference type="InterPro" id="IPR000209">
    <property type="entry name" value="Peptidase_S8/S53_dom"/>
</dbReference>
<sequence length="230" mass="24879">MSDVMCFFDAAFDEAIKDGVDVLSVSIGVGGPPFRPFNVNDIEQDLEIGSFHAMTKGIPVTAGAGNSGSEAYTIAYSSPTPDIVAPGVLLLSADINDNQEYQSDFAITQGTSVATPVVAGIVVLLKSLHPDWSPAALKSAIMTTGDGWRSEQHVWRFKGIIVWSSARGAGRFFSVPKKCWCAPETDVIDLLSISLAIWGFCRGRPIHSGNRFLRKGYQGNWQIHLTMVQD</sequence>
<dbReference type="PANTHER" id="PTHR10795">
    <property type="entry name" value="PROPROTEIN CONVERTASE SUBTILISIN/KEXIN"/>
    <property type="match status" value="1"/>
</dbReference>
<dbReference type="InterPro" id="IPR023828">
    <property type="entry name" value="Peptidase_S8_Ser-AS"/>
</dbReference>
<reference evidence="8" key="2">
    <citation type="submission" date="2015-03" db="UniProtKB">
        <authorList>
            <consortium name="EnsemblPlants"/>
        </authorList>
    </citation>
    <scope>IDENTIFICATION</scope>
</reference>
<dbReference type="InterPro" id="IPR036852">
    <property type="entry name" value="Peptidase_S8/S53_dom_sf"/>
</dbReference>
<keyword evidence="2" id="KW-0645">Protease</keyword>
<evidence type="ECO:0000259" key="7">
    <source>
        <dbReference type="Pfam" id="PF00082"/>
    </source>
</evidence>
<dbReference type="Gramene" id="Bo1g024060.1">
    <property type="protein sequence ID" value="Bo1g024060.1"/>
    <property type="gene ID" value="Bo1g024060"/>
</dbReference>
<comment type="caution">
    <text evidence="6">Lacks conserved residue(s) required for the propagation of feature annotation.</text>
</comment>
<evidence type="ECO:0000256" key="1">
    <source>
        <dbReference type="ARBA" id="ARBA00011073"/>
    </source>
</evidence>
<evidence type="ECO:0000256" key="4">
    <source>
        <dbReference type="ARBA" id="ARBA00022801"/>
    </source>
</evidence>
<dbReference type="SUPFAM" id="SSF52743">
    <property type="entry name" value="Subtilisin-like"/>
    <property type="match status" value="1"/>
</dbReference>
<keyword evidence="3" id="KW-0732">Signal</keyword>
<accession>A0A0D3A4T7</accession>
<dbReference type="InterPro" id="IPR045051">
    <property type="entry name" value="SBT"/>
</dbReference>
<protein>
    <recommendedName>
        <fullName evidence="7">Peptidase S8/S53 domain-containing protein</fullName>
    </recommendedName>
</protein>
<evidence type="ECO:0000256" key="6">
    <source>
        <dbReference type="PROSITE-ProRule" id="PRU01240"/>
    </source>
</evidence>
<dbReference type="Gene3D" id="3.40.50.200">
    <property type="entry name" value="Peptidase S8/S53 domain"/>
    <property type="match status" value="2"/>
</dbReference>
<dbReference type="HOGENOM" id="CLU_1206256_0_0_1"/>
<reference evidence="8 9" key="1">
    <citation type="journal article" date="2014" name="Genome Biol.">
        <title>Transcriptome and methylome profiling reveals relics of genome dominance in the mesopolyploid Brassica oleracea.</title>
        <authorList>
            <person name="Parkin I.A."/>
            <person name="Koh C."/>
            <person name="Tang H."/>
            <person name="Robinson S.J."/>
            <person name="Kagale S."/>
            <person name="Clarke W.E."/>
            <person name="Town C.D."/>
            <person name="Nixon J."/>
            <person name="Krishnakumar V."/>
            <person name="Bidwell S.L."/>
            <person name="Denoeud F."/>
            <person name="Belcram H."/>
            <person name="Links M.G."/>
            <person name="Just J."/>
            <person name="Clarke C."/>
            <person name="Bender T."/>
            <person name="Huebert T."/>
            <person name="Mason A.S."/>
            <person name="Pires J.C."/>
            <person name="Barker G."/>
            <person name="Moore J."/>
            <person name="Walley P.G."/>
            <person name="Manoli S."/>
            <person name="Batley J."/>
            <person name="Edwards D."/>
            <person name="Nelson M.N."/>
            <person name="Wang X."/>
            <person name="Paterson A.H."/>
            <person name="King G."/>
            <person name="Bancroft I."/>
            <person name="Chalhoub B."/>
            <person name="Sharpe A.G."/>
        </authorList>
    </citation>
    <scope>NUCLEOTIDE SEQUENCE</scope>
    <source>
        <strain evidence="8 9">cv. TO1000</strain>
    </source>
</reference>
<keyword evidence="9" id="KW-1185">Reference proteome</keyword>
<evidence type="ECO:0000313" key="9">
    <source>
        <dbReference type="Proteomes" id="UP000032141"/>
    </source>
</evidence>
<dbReference type="OMA" id="KCWCAPE"/>
<dbReference type="Proteomes" id="UP000032141">
    <property type="component" value="Chromosome C1"/>
</dbReference>
<proteinExistence type="inferred from homology"/>
<dbReference type="Pfam" id="PF00082">
    <property type="entry name" value="Peptidase_S8"/>
    <property type="match status" value="1"/>
</dbReference>
<dbReference type="GO" id="GO:0004252">
    <property type="term" value="F:serine-type endopeptidase activity"/>
    <property type="evidence" value="ECO:0007669"/>
    <property type="project" value="InterPro"/>
</dbReference>
<organism evidence="8 9">
    <name type="scientific">Brassica oleracea var. oleracea</name>
    <dbReference type="NCBI Taxonomy" id="109376"/>
    <lineage>
        <taxon>Eukaryota</taxon>
        <taxon>Viridiplantae</taxon>
        <taxon>Streptophyta</taxon>
        <taxon>Embryophyta</taxon>
        <taxon>Tracheophyta</taxon>
        <taxon>Spermatophyta</taxon>
        <taxon>Magnoliopsida</taxon>
        <taxon>eudicotyledons</taxon>
        <taxon>Gunneridae</taxon>
        <taxon>Pentapetalae</taxon>
        <taxon>rosids</taxon>
        <taxon>malvids</taxon>
        <taxon>Brassicales</taxon>
        <taxon>Brassicaceae</taxon>
        <taxon>Brassiceae</taxon>
        <taxon>Brassica</taxon>
    </lineage>
</organism>
<evidence type="ECO:0000313" key="8">
    <source>
        <dbReference type="EnsemblPlants" id="Bo1g024060.1"/>
    </source>
</evidence>
<evidence type="ECO:0000256" key="2">
    <source>
        <dbReference type="ARBA" id="ARBA00022670"/>
    </source>
</evidence>
<name>A0A0D3A4T7_BRAOL</name>
<keyword evidence="4" id="KW-0378">Hydrolase</keyword>
<evidence type="ECO:0000256" key="3">
    <source>
        <dbReference type="ARBA" id="ARBA00022729"/>
    </source>
</evidence>
<dbReference type="PROSITE" id="PS51892">
    <property type="entry name" value="SUBTILASE"/>
    <property type="match status" value="1"/>
</dbReference>
<dbReference type="STRING" id="109376.A0A0D3A4T7"/>
<dbReference type="AlphaFoldDB" id="A0A0D3A4T7"/>
<evidence type="ECO:0000256" key="5">
    <source>
        <dbReference type="ARBA" id="ARBA00022825"/>
    </source>
</evidence>
<feature type="domain" description="Peptidase S8/S53" evidence="7">
    <location>
        <begin position="80"/>
        <end position="145"/>
    </location>
</feature>
<dbReference type="EnsemblPlants" id="Bo1g024060.1">
    <property type="protein sequence ID" value="Bo1g024060.1"/>
    <property type="gene ID" value="Bo1g024060"/>
</dbReference>
<comment type="similarity">
    <text evidence="1 6">Belongs to the peptidase S8 family.</text>
</comment>